<dbReference type="AlphaFoldDB" id="A0A939CGP0"/>
<proteinExistence type="predicted"/>
<sequence length="79" mass="9025">MTRGELENIVADCCNDIIFTYNGKPSGVTSTVYNYIPTYQAWHGETVKEYNSVEDVMNDKFYSGKSINDLFDEVSFTFT</sequence>
<organism evidence="1 2">
    <name type="scientific">Fusicatenibacter saccharivorans</name>
    <dbReference type="NCBI Taxonomy" id="1150298"/>
    <lineage>
        <taxon>Bacteria</taxon>
        <taxon>Bacillati</taxon>
        <taxon>Bacillota</taxon>
        <taxon>Clostridia</taxon>
        <taxon>Lachnospirales</taxon>
        <taxon>Lachnospiraceae</taxon>
        <taxon>Fusicatenibacter</taxon>
    </lineage>
</organism>
<reference evidence="1" key="1">
    <citation type="submission" date="2021-02" db="EMBL/GenBank/DDBJ databases">
        <title>Metagenome-assembled genomes from human diarrheal sample B26.</title>
        <authorList>
            <person name="Ateba T.P."/>
            <person name="Alayande K.A."/>
            <person name="Mwanza M."/>
        </authorList>
    </citation>
    <scope>NUCLEOTIDE SEQUENCE</scope>
    <source>
        <strain evidence="1">06WH</strain>
    </source>
</reference>
<dbReference type="EMBL" id="JAFHBD010000063">
    <property type="protein sequence ID" value="MBN2954441.1"/>
    <property type="molecule type" value="Genomic_DNA"/>
</dbReference>
<protein>
    <submittedName>
        <fullName evidence="1">Uncharacterized protein</fullName>
    </submittedName>
</protein>
<gene>
    <name evidence="1" type="ORF">JTJ23_12830</name>
</gene>
<dbReference type="Proteomes" id="UP000737612">
    <property type="component" value="Unassembled WGS sequence"/>
</dbReference>
<accession>A0A939CGP0</accession>
<evidence type="ECO:0000313" key="1">
    <source>
        <dbReference type="EMBL" id="MBN2954441.1"/>
    </source>
</evidence>
<comment type="caution">
    <text evidence="1">The sequence shown here is derived from an EMBL/GenBank/DDBJ whole genome shotgun (WGS) entry which is preliminary data.</text>
</comment>
<name>A0A939CGP0_9FIRM</name>
<evidence type="ECO:0000313" key="2">
    <source>
        <dbReference type="Proteomes" id="UP000737612"/>
    </source>
</evidence>